<evidence type="ECO:0000256" key="4">
    <source>
        <dbReference type="ARBA" id="ARBA00022989"/>
    </source>
</evidence>
<keyword evidence="7" id="KW-1185">Reference proteome</keyword>
<reference evidence="6 7" key="1">
    <citation type="submission" date="2018-11" db="EMBL/GenBank/DDBJ databases">
        <authorList>
            <consortium name="Pathogen Informatics"/>
        </authorList>
    </citation>
    <scope>NUCLEOTIDE SEQUENCE [LARGE SCALE GENOMIC DNA]</scope>
    <source>
        <strain>Denwood</strain>
        <strain evidence="7">Zambia</strain>
    </source>
</reference>
<sequence length="151" mass="17013">MYWDAVSDLFLSYNEFPSALLAFFFSSSYIMYVLFTVLLKCYYFLLQILYYFVSLFISNGLTKQVASYANLGTGVTILIGSLASIFIIDRKGRRPLLIFGISACLFSLLLFTLTLIIKQMTGINKLTILSIVLTYTFLFGFSVSLGKSVSK</sequence>
<dbReference type="InterPro" id="IPR005828">
    <property type="entry name" value="MFS_sugar_transport-like"/>
</dbReference>
<dbReference type="InterPro" id="IPR020846">
    <property type="entry name" value="MFS_dom"/>
</dbReference>
<dbReference type="PANTHER" id="PTHR23503">
    <property type="entry name" value="SOLUTE CARRIER FAMILY 2"/>
    <property type="match status" value="1"/>
</dbReference>
<dbReference type="SUPFAM" id="SSF103473">
    <property type="entry name" value="MFS general substrate transporter"/>
    <property type="match status" value="1"/>
</dbReference>
<keyword evidence="2" id="KW-0813">Transport</keyword>
<keyword evidence="5" id="KW-0472">Membrane</keyword>
<keyword evidence="4" id="KW-1133">Transmembrane helix</keyword>
<comment type="subcellular location">
    <subcellularLocation>
        <location evidence="1">Membrane</location>
        <topology evidence="1">Multi-pass membrane protein</topology>
    </subcellularLocation>
</comment>
<dbReference type="PROSITE" id="PS50850">
    <property type="entry name" value="MFS"/>
    <property type="match status" value="1"/>
</dbReference>
<dbReference type="GO" id="GO:0015149">
    <property type="term" value="F:hexose transmembrane transporter activity"/>
    <property type="evidence" value="ECO:0007669"/>
    <property type="project" value="TreeGrafter"/>
</dbReference>
<dbReference type="EMBL" id="UZAL01006028">
    <property type="protein sequence ID" value="VDO94899.1"/>
    <property type="molecule type" value="Genomic_DNA"/>
</dbReference>
<evidence type="ECO:0000256" key="2">
    <source>
        <dbReference type="ARBA" id="ARBA00022448"/>
    </source>
</evidence>
<dbReference type="InterPro" id="IPR045263">
    <property type="entry name" value="GLUT"/>
</dbReference>
<dbReference type="Gene3D" id="1.20.1250.20">
    <property type="entry name" value="MFS general substrate transporter like domains"/>
    <property type="match status" value="1"/>
</dbReference>
<dbReference type="AlphaFoldDB" id="A0A183NMP3"/>
<dbReference type="GO" id="GO:0016020">
    <property type="term" value="C:membrane"/>
    <property type="evidence" value="ECO:0007669"/>
    <property type="project" value="UniProtKB-SubCell"/>
</dbReference>
<protein>
    <submittedName>
        <fullName evidence="6">Uncharacterized protein</fullName>
    </submittedName>
</protein>
<dbReference type="PANTHER" id="PTHR23503:SF8">
    <property type="entry name" value="FACILITATED GLUCOSE TRANSPORTER PROTEIN 1"/>
    <property type="match status" value="1"/>
</dbReference>
<evidence type="ECO:0000313" key="6">
    <source>
        <dbReference type="EMBL" id="VDO94899.1"/>
    </source>
</evidence>
<accession>A0A183NMP3</accession>
<evidence type="ECO:0000256" key="1">
    <source>
        <dbReference type="ARBA" id="ARBA00004141"/>
    </source>
</evidence>
<evidence type="ECO:0000313" key="7">
    <source>
        <dbReference type="Proteomes" id="UP000269396"/>
    </source>
</evidence>
<dbReference type="InterPro" id="IPR036259">
    <property type="entry name" value="MFS_trans_sf"/>
</dbReference>
<organism evidence="6 7">
    <name type="scientific">Schistosoma mattheei</name>
    <dbReference type="NCBI Taxonomy" id="31246"/>
    <lineage>
        <taxon>Eukaryota</taxon>
        <taxon>Metazoa</taxon>
        <taxon>Spiralia</taxon>
        <taxon>Lophotrochozoa</taxon>
        <taxon>Platyhelminthes</taxon>
        <taxon>Trematoda</taxon>
        <taxon>Digenea</taxon>
        <taxon>Strigeidida</taxon>
        <taxon>Schistosomatoidea</taxon>
        <taxon>Schistosomatidae</taxon>
        <taxon>Schistosoma</taxon>
    </lineage>
</organism>
<proteinExistence type="predicted"/>
<evidence type="ECO:0000256" key="5">
    <source>
        <dbReference type="ARBA" id="ARBA00023136"/>
    </source>
</evidence>
<name>A0A183NMP3_9TREM</name>
<dbReference type="STRING" id="31246.A0A183NMP3"/>
<evidence type="ECO:0000256" key="3">
    <source>
        <dbReference type="ARBA" id="ARBA00022692"/>
    </source>
</evidence>
<gene>
    <name evidence="6" type="ORF">SMTD_LOCUS3379</name>
</gene>
<dbReference type="Proteomes" id="UP000269396">
    <property type="component" value="Unassembled WGS sequence"/>
</dbReference>
<dbReference type="Pfam" id="PF00083">
    <property type="entry name" value="Sugar_tr"/>
    <property type="match status" value="1"/>
</dbReference>
<keyword evidence="3" id="KW-0812">Transmembrane</keyword>